<evidence type="ECO:0000313" key="2">
    <source>
        <dbReference type="EMBL" id="RPD39285.1"/>
    </source>
</evidence>
<dbReference type="PANTHER" id="PTHR34109:SF1">
    <property type="entry name" value="VOC DOMAIN-CONTAINING PROTEIN"/>
    <property type="match status" value="1"/>
</dbReference>
<dbReference type="InterPro" id="IPR037523">
    <property type="entry name" value="VOC_core"/>
</dbReference>
<name>A0A3N4M7R9_9BACT</name>
<evidence type="ECO:0000259" key="1">
    <source>
        <dbReference type="PROSITE" id="PS51819"/>
    </source>
</evidence>
<proteinExistence type="predicted"/>
<dbReference type="OrthoDB" id="9795306at2"/>
<protein>
    <submittedName>
        <fullName evidence="2">VOC family protein</fullName>
    </submittedName>
</protein>
<reference evidence="3" key="1">
    <citation type="submission" date="2018-11" db="EMBL/GenBank/DDBJ databases">
        <title>Chitinophaga lutea sp.nov., isolate from arsenic contaminated soil.</title>
        <authorList>
            <person name="Zong Y."/>
        </authorList>
    </citation>
    <scope>NUCLEOTIDE SEQUENCE [LARGE SCALE GENOMIC DNA]</scope>
    <source>
        <strain evidence="3">YLT18</strain>
    </source>
</reference>
<dbReference type="Gene3D" id="3.30.720.110">
    <property type="match status" value="1"/>
</dbReference>
<dbReference type="Pfam" id="PF00903">
    <property type="entry name" value="Glyoxalase"/>
    <property type="match status" value="1"/>
</dbReference>
<evidence type="ECO:0000313" key="3">
    <source>
        <dbReference type="Proteomes" id="UP000279089"/>
    </source>
</evidence>
<keyword evidence="3" id="KW-1185">Reference proteome</keyword>
<dbReference type="SUPFAM" id="SSF54593">
    <property type="entry name" value="Glyoxalase/Bleomycin resistance protein/Dihydroxybiphenyl dioxygenase"/>
    <property type="match status" value="1"/>
</dbReference>
<dbReference type="PANTHER" id="PTHR34109">
    <property type="entry name" value="BNAUNNG04460D PROTEIN-RELATED"/>
    <property type="match status" value="1"/>
</dbReference>
<dbReference type="RefSeq" id="WP_120517927.1">
    <property type="nucleotide sequence ID" value="NZ_QXZY01000011.1"/>
</dbReference>
<dbReference type="InterPro" id="IPR004360">
    <property type="entry name" value="Glyas_Fos-R_dOase_dom"/>
</dbReference>
<feature type="domain" description="VOC" evidence="1">
    <location>
        <begin position="9"/>
        <end position="125"/>
    </location>
</feature>
<organism evidence="2 3">
    <name type="scientific">Chitinophaga barathri</name>
    <dbReference type="NCBI Taxonomy" id="1647451"/>
    <lineage>
        <taxon>Bacteria</taxon>
        <taxon>Pseudomonadati</taxon>
        <taxon>Bacteroidota</taxon>
        <taxon>Chitinophagia</taxon>
        <taxon>Chitinophagales</taxon>
        <taxon>Chitinophagaceae</taxon>
        <taxon>Chitinophaga</taxon>
    </lineage>
</organism>
<sequence length="125" mass="13830">MATPNKPAGMTTLCPYFLVADADKFLSFLKDIFEAQESGVYRDDDGRIMHAEVRIDDSVIMFSNSTDLYPPLTCGVFIYVTGTDEVYNKALAAGATSEQAPEDKDYGRSAGIKDPFGNVWWLTQL</sequence>
<comment type="caution">
    <text evidence="2">The sequence shown here is derived from an EMBL/GenBank/DDBJ whole genome shotgun (WGS) entry which is preliminary data.</text>
</comment>
<dbReference type="EMBL" id="RMBX01000011">
    <property type="protein sequence ID" value="RPD39285.1"/>
    <property type="molecule type" value="Genomic_DNA"/>
</dbReference>
<accession>A0A3N4M7R9</accession>
<dbReference type="Proteomes" id="UP000279089">
    <property type="component" value="Unassembled WGS sequence"/>
</dbReference>
<dbReference type="InterPro" id="IPR029068">
    <property type="entry name" value="Glyas_Bleomycin-R_OHBP_Dase"/>
</dbReference>
<dbReference type="PROSITE" id="PS51819">
    <property type="entry name" value="VOC"/>
    <property type="match status" value="1"/>
</dbReference>
<dbReference type="Gene3D" id="3.30.720.120">
    <property type="match status" value="1"/>
</dbReference>
<dbReference type="AlphaFoldDB" id="A0A3N4M7R9"/>
<gene>
    <name evidence="2" type="ORF">EG028_19345</name>
</gene>
<dbReference type="CDD" id="cd07246">
    <property type="entry name" value="VOC_like"/>
    <property type="match status" value="1"/>
</dbReference>